<dbReference type="InterPro" id="IPR020561">
    <property type="entry name" value="PRibGlycinamid_synth_ATP-grasp"/>
</dbReference>
<dbReference type="Gene3D" id="3.30.470.20">
    <property type="entry name" value="ATP-grasp fold, B domain"/>
    <property type="match status" value="1"/>
</dbReference>
<name>A0ABX9KD63_9FUSO</name>
<dbReference type="Pfam" id="PF02843">
    <property type="entry name" value="GARS_C"/>
    <property type="match status" value="1"/>
</dbReference>
<organism evidence="15 16">
    <name type="scientific">Psychrilyobacter piezotolerans</name>
    <dbReference type="NCBI Taxonomy" id="2293438"/>
    <lineage>
        <taxon>Bacteria</taxon>
        <taxon>Fusobacteriati</taxon>
        <taxon>Fusobacteriota</taxon>
        <taxon>Fusobacteriia</taxon>
        <taxon>Fusobacteriales</taxon>
        <taxon>Fusobacteriaceae</taxon>
        <taxon>Psychrilyobacter</taxon>
    </lineage>
</organism>
<dbReference type="Gene3D" id="3.30.1490.20">
    <property type="entry name" value="ATP-grasp fold, A domain"/>
    <property type="match status" value="1"/>
</dbReference>
<feature type="domain" description="ATP-grasp" evidence="14">
    <location>
        <begin position="107"/>
        <end position="313"/>
    </location>
</feature>
<dbReference type="InterPro" id="IPR011054">
    <property type="entry name" value="Rudment_hybrid_motif"/>
</dbReference>
<dbReference type="InterPro" id="IPR020559">
    <property type="entry name" value="PRibGlycinamide_synth_CS"/>
</dbReference>
<comment type="cofactor">
    <cofactor evidence="1">
        <name>Mn(2+)</name>
        <dbReference type="ChEBI" id="CHEBI:29035"/>
    </cofactor>
</comment>
<comment type="caution">
    <text evidence="15">The sequence shown here is derived from an EMBL/GenBank/DDBJ whole genome shotgun (WGS) entry which is preliminary data.</text>
</comment>
<dbReference type="InterPro" id="IPR020562">
    <property type="entry name" value="PRibGlycinamide_synth_N"/>
</dbReference>
<keyword evidence="16" id="KW-1185">Reference proteome</keyword>
<dbReference type="Gene3D" id="3.90.600.10">
    <property type="entry name" value="Phosphoribosylglycinamide synthetase, C-terminal domain"/>
    <property type="match status" value="1"/>
</dbReference>
<gene>
    <name evidence="12" type="primary">purD</name>
    <name evidence="15" type="ORF">DYH56_14915</name>
</gene>
<accession>A0ABX9KD63</accession>
<dbReference type="PANTHER" id="PTHR43472">
    <property type="entry name" value="PHOSPHORIBOSYLAMINE--GLYCINE LIGASE"/>
    <property type="match status" value="1"/>
</dbReference>
<evidence type="ECO:0000256" key="5">
    <source>
        <dbReference type="ARBA" id="ARBA00022598"/>
    </source>
</evidence>
<reference evidence="15 16" key="1">
    <citation type="submission" date="2018-08" db="EMBL/GenBank/DDBJ databases">
        <title>Draft genome sequence of Psychrilyobacter sp. strain SD5 isolated from Black Sea water.</title>
        <authorList>
            <person name="Yadav S."/>
            <person name="Villanueva L."/>
            <person name="Damste J.S.S."/>
        </authorList>
    </citation>
    <scope>NUCLEOTIDE SEQUENCE [LARGE SCALE GENOMIC DNA]</scope>
    <source>
        <strain evidence="15 16">SD5</strain>
    </source>
</reference>
<comment type="similarity">
    <text evidence="9 12">Belongs to the GARS family.</text>
</comment>
<evidence type="ECO:0000256" key="12">
    <source>
        <dbReference type="HAMAP-Rule" id="MF_00138"/>
    </source>
</evidence>
<dbReference type="InterPro" id="IPR011761">
    <property type="entry name" value="ATP-grasp"/>
</dbReference>
<evidence type="ECO:0000256" key="7">
    <source>
        <dbReference type="ARBA" id="ARBA00022755"/>
    </source>
</evidence>
<dbReference type="PROSITE" id="PS00184">
    <property type="entry name" value="GARS"/>
    <property type="match status" value="1"/>
</dbReference>
<dbReference type="Gene3D" id="3.40.50.20">
    <property type="match status" value="1"/>
</dbReference>
<comment type="pathway">
    <text evidence="3 12">Purine metabolism; IMP biosynthesis via de novo pathway; N(1)-(5-phospho-D-ribosyl)glycinamide from 5-phospho-alpha-D-ribose 1-diphosphate: step 2/2.</text>
</comment>
<dbReference type="Pfam" id="PF02844">
    <property type="entry name" value="GARS_N"/>
    <property type="match status" value="1"/>
</dbReference>
<dbReference type="InterPro" id="IPR020560">
    <property type="entry name" value="PRibGlycinamide_synth_C-dom"/>
</dbReference>
<evidence type="ECO:0000256" key="1">
    <source>
        <dbReference type="ARBA" id="ARBA00001936"/>
    </source>
</evidence>
<dbReference type="SUPFAM" id="SSF51246">
    <property type="entry name" value="Rudiment single hybrid motif"/>
    <property type="match status" value="1"/>
</dbReference>
<dbReference type="InterPro" id="IPR013815">
    <property type="entry name" value="ATP_grasp_subdomain_1"/>
</dbReference>
<dbReference type="SMART" id="SM01210">
    <property type="entry name" value="GARS_C"/>
    <property type="match status" value="1"/>
</dbReference>
<evidence type="ECO:0000259" key="14">
    <source>
        <dbReference type="PROSITE" id="PS50975"/>
    </source>
</evidence>
<dbReference type="PANTHER" id="PTHR43472:SF1">
    <property type="entry name" value="PHOSPHORIBOSYLAMINE--GLYCINE LIGASE, CHLOROPLASTIC"/>
    <property type="match status" value="1"/>
</dbReference>
<evidence type="ECO:0000256" key="10">
    <source>
        <dbReference type="ARBA" id="ARBA00042242"/>
    </source>
</evidence>
<dbReference type="HAMAP" id="MF_00138">
    <property type="entry name" value="GARS"/>
    <property type="match status" value="1"/>
</dbReference>
<dbReference type="NCBIfam" id="TIGR00877">
    <property type="entry name" value="purD"/>
    <property type="match status" value="1"/>
</dbReference>
<evidence type="ECO:0000256" key="4">
    <source>
        <dbReference type="ARBA" id="ARBA00013255"/>
    </source>
</evidence>
<dbReference type="SUPFAM" id="SSF56059">
    <property type="entry name" value="Glutathione synthetase ATP-binding domain-like"/>
    <property type="match status" value="1"/>
</dbReference>
<evidence type="ECO:0000256" key="3">
    <source>
        <dbReference type="ARBA" id="ARBA00005174"/>
    </source>
</evidence>
<dbReference type="RefSeq" id="WP_114643665.1">
    <property type="nucleotide sequence ID" value="NZ_JAACIO010000043.1"/>
</dbReference>
<evidence type="ECO:0000313" key="15">
    <source>
        <dbReference type="EMBL" id="REI39403.1"/>
    </source>
</evidence>
<proteinExistence type="inferred from homology"/>
<sequence length="415" mass="45350">MKILIIGSGGREHAIAWKFAQNNKVEKIYVAPGNAGTELLDRCENIDLSDIEEMVEFAGKNKIGLTMVGSEELLVEGIVDKFEEKGLTVFGPDKKSAILEGSKAYSKDFMKKYGVKTAAYEIFTDYDSAVKYLDEIEYPTVVKASGLAAGKGVIIAQNKDEAVEAVKDMLLDHKFSEAGSEIVIEEFLTGVEASILSITDGNTIVPFISAKDHKKIGEGETGLNTGGMGVIAPNPYVTSEIMKDFIDDIMTPTLEGLKAEKMKFNGVIFFGLMITEKGVYSLEYNMRLGDPETQAVLPLMENDFLEILEMCIEGNLDKVQMSWKDASACCVVGVSGGYPENYNKGYEITGISDVDDLVFIAGAKLEKDKFLTSGGRVINIVSLGENLETACKNTYSSMDKINFEGLYCRKDIGKV</sequence>
<evidence type="ECO:0000256" key="9">
    <source>
        <dbReference type="ARBA" id="ARBA00038345"/>
    </source>
</evidence>
<protein>
    <recommendedName>
        <fullName evidence="4 12">Phosphoribosylamine--glycine ligase</fullName>
        <ecNumber evidence="4 12">6.3.4.13</ecNumber>
    </recommendedName>
    <alternativeName>
        <fullName evidence="12">GARS</fullName>
    </alternativeName>
    <alternativeName>
        <fullName evidence="10 12">Glycinamide ribonucleotide synthetase</fullName>
    </alternativeName>
    <alternativeName>
        <fullName evidence="11 12">Phosphoribosylglycinamide synthetase</fullName>
    </alternativeName>
</protein>
<evidence type="ECO:0000256" key="8">
    <source>
        <dbReference type="ARBA" id="ARBA00022840"/>
    </source>
</evidence>
<dbReference type="GO" id="GO:0004637">
    <property type="term" value="F:phosphoribosylamine-glycine ligase activity"/>
    <property type="evidence" value="ECO:0007669"/>
    <property type="project" value="UniProtKB-EC"/>
</dbReference>
<dbReference type="PROSITE" id="PS50975">
    <property type="entry name" value="ATP_GRASP"/>
    <property type="match status" value="1"/>
</dbReference>
<comment type="catalytic activity">
    <reaction evidence="12">
        <text>5-phospho-beta-D-ribosylamine + glycine + ATP = N(1)-(5-phospho-beta-D-ribosyl)glycinamide + ADP + phosphate + H(+)</text>
        <dbReference type="Rhea" id="RHEA:17453"/>
        <dbReference type="ChEBI" id="CHEBI:15378"/>
        <dbReference type="ChEBI" id="CHEBI:30616"/>
        <dbReference type="ChEBI" id="CHEBI:43474"/>
        <dbReference type="ChEBI" id="CHEBI:57305"/>
        <dbReference type="ChEBI" id="CHEBI:58681"/>
        <dbReference type="ChEBI" id="CHEBI:143788"/>
        <dbReference type="ChEBI" id="CHEBI:456216"/>
        <dbReference type="EC" id="6.3.4.13"/>
    </reaction>
</comment>
<evidence type="ECO:0000256" key="11">
    <source>
        <dbReference type="ARBA" id="ARBA00042864"/>
    </source>
</evidence>
<evidence type="ECO:0000313" key="16">
    <source>
        <dbReference type="Proteomes" id="UP000263486"/>
    </source>
</evidence>
<dbReference type="Pfam" id="PF01071">
    <property type="entry name" value="GARS_A"/>
    <property type="match status" value="1"/>
</dbReference>
<dbReference type="InterPro" id="IPR000115">
    <property type="entry name" value="PRibGlycinamide_synth"/>
</dbReference>
<keyword evidence="5 12" id="KW-0436">Ligase</keyword>
<dbReference type="InterPro" id="IPR037123">
    <property type="entry name" value="PRibGlycinamide_synth_C_sf"/>
</dbReference>
<evidence type="ECO:0000256" key="6">
    <source>
        <dbReference type="ARBA" id="ARBA00022741"/>
    </source>
</evidence>
<keyword evidence="6 13" id="KW-0547">Nucleotide-binding</keyword>
<keyword evidence="7 12" id="KW-0658">Purine biosynthesis</keyword>
<dbReference type="SUPFAM" id="SSF52440">
    <property type="entry name" value="PreATP-grasp domain"/>
    <property type="match status" value="1"/>
</dbReference>
<dbReference type="Proteomes" id="UP000263486">
    <property type="component" value="Unassembled WGS sequence"/>
</dbReference>
<comment type="cofactor">
    <cofactor evidence="2">
        <name>Mg(2+)</name>
        <dbReference type="ChEBI" id="CHEBI:18420"/>
    </cofactor>
</comment>
<dbReference type="SMART" id="SM01209">
    <property type="entry name" value="GARS_A"/>
    <property type="match status" value="1"/>
</dbReference>
<evidence type="ECO:0000256" key="13">
    <source>
        <dbReference type="PROSITE-ProRule" id="PRU00409"/>
    </source>
</evidence>
<dbReference type="EC" id="6.3.4.13" evidence="4 12"/>
<keyword evidence="8 13" id="KW-0067">ATP-binding</keyword>
<dbReference type="InterPro" id="IPR016185">
    <property type="entry name" value="PreATP-grasp_dom_sf"/>
</dbReference>
<evidence type="ECO:0000256" key="2">
    <source>
        <dbReference type="ARBA" id="ARBA00001946"/>
    </source>
</evidence>
<dbReference type="EMBL" id="QUAJ01000046">
    <property type="protein sequence ID" value="REI39403.1"/>
    <property type="molecule type" value="Genomic_DNA"/>
</dbReference>